<protein>
    <recommendedName>
        <fullName evidence="1">TniQ domain-containing protein</fullName>
    </recommendedName>
</protein>
<comment type="caution">
    <text evidence="2">The sequence shown here is derived from an EMBL/GenBank/DDBJ whole genome shotgun (WGS) entry which is preliminary data.</text>
</comment>
<dbReference type="Proteomes" id="UP000277007">
    <property type="component" value="Unassembled WGS sequence"/>
</dbReference>
<evidence type="ECO:0000313" key="2">
    <source>
        <dbReference type="EMBL" id="RTR10041.1"/>
    </source>
</evidence>
<evidence type="ECO:0000313" key="3">
    <source>
        <dbReference type="Proteomes" id="UP000277007"/>
    </source>
</evidence>
<accession>A0A3S0JZQ7</accession>
<dbReference type="Pfam" id="PF06527">
    <property type="entry name" value="TniQ"/>
    <property type="match status" value="1"/>
</dbReference>
<dbReference type="InterPro" id="IPR009492">
    <property type="entry name" value="TniQ"/>
</dbReference>
<dbReference type="AlphaFoldDB" id="A0A3S0JZQ7"/>
<sequence length="223" mass="24879">MLELSQACWICARLNARCSRVLPLAPRPMEDELLSSWLSRVACRYDLDGGALRGLLTTPGDDAETMTTLHGLDYQPAHEEIAVLAAAARLPVERLSTLALTTAHPTWPRHWYAWDWGVLVPSNGTEPYANALAPGWCDLCLSEDQAVGRHAYLRRHWAYAAVGFCHRHRLPLRHLCPFCQTAGSLRFVPSDGGTRLCCGNCDLTFPRQKGHRVKRLEARLGLV</sequence>
<feature type="domain" description="TniQ" evidence="1">
    <location>
        <begin position="23"/>
        <end position="172"/>
    </location>
</feature>
<dbReference type="EMBL" id="RXMA01000116">
    <property type="protein sequence ID" value="RTR10041.1"/>
    <property type="molecule type" value="Genomic_DNA"/>
</dbReference>
<proteinExistence type="predicted"/>
<organism evidence="2 3">
    <name type="scientific">Azospirillum griseum</name>
    <dbReference type="NCBI Taxonomy" id="2496639"/>
    <lineage>
        <taxon>Bacteria</taxon>
        <taxon>Pseudomonadati</taxon>
        <taxon>Pseudomonadota</taxon>
        <taxon>Alphaproteobacteria</taxon>
        <taxon>Rhodospirillales</taxon>
        <taxon>Azospirillaceae</taxon>
        <taxon>Azospirillum</taxon>
    </lineage>
</organism>
<name>A0A3S0JZQ7_9PROT</name>
<evidence type="ECO:0000259" key="1">
    <source>
        <dbReference type="Pfam" id="PF06527"/>
    </source>
</evidence>
<keyword evidence="3" id="KW-1185">Reference proteome</keyword>
<gene>
    <name evidence="2" type="ORF">EJ903_26405</name>
</gene>
<reference evidence="2 3" key="1">
    <citation type="submission" date="2018-12" db="EMBL/GenBank/DDBJ databases">
        <authorList>
            <person name="Yang Y."/>
        </authorList>
    </citation>
    <scope>NUCLEOTIDE SEQUENCE [LARGE SCALE GENOMIC DNA]</scope>
    <source>
        <strain evidence="2 3">L-25-5w-1</strain>
    </source>
</reference>